<dbReference type="EMBL" id="CP036273">
    <property type="protein sequence ID" value="QDU19983.1"/>
    <property type="molecule type" value="Genomic_DNA"/>
</dbReference>
<dbReference type="KEGG" id="uli:ETAA1_19250"/>
<keyword evidence="1" id="KW-0732">Signal</keyword>
<accession>A0A517XR49</accession>
<dbReference type="Proteomes" id="UP000319576">
    <property type="component" value="Chromosome"/>
</dbReference>
<evidence type="ECO:0008006" key="4">
    <source>
        <dbReference type="Google" id="ProtNLM"/>
    </source>
</evidence>
<feature type="signal peptide" evidence="1">
    <location>
        <begin position="1"/>
        <end position="24"/>
    </location>
</feature>
<dbReference type="AlphaFoldDB" id="A0A517XR49"/>
<evidence type="ECO:0000313" key="2">
    <source>
        <dbReference type="EMBL" id="QDU19983.1"/>
    </source>
</evidence>
<name>A0A517XR49_9BACT</name>
<sequence precursor="true">MVLRKLRWLVAVVAALAAGPSVSAATIIQVQEVGGSFSQSYTLATLPTSFNTTNFTNVQITVTTSSGTGAQTNHTLSTTLNAQAGTGFTAGSGLTVTVTESGFLNSNPDSAGFFVGNVGTTAAFAFTSNTGTAKLASTAGTTNLGPTEAKATPFSAGSAAFVDPAPVSPNVSSIPDAFSIQQVIDFRVAFITQTNASFTAGVSNSVFTETPAVPAPPALLLALAAVPALGLRRVLGKKA</sequence>
<feature type="chain" id="PRO_5022147200" description="PEP-CTERM sorting domain-containing protein" evidence="1">
    <location>
        <begin position="25"/>
        <end position="239"/>
    </location>
</feature>
<dbReference type="RefSeq" id="WP_145236779.1">
    <property type="nucleotide sequence ID" value="NZ_CP036273.1"/>
</dbReference>
<evidence type="ECO:0000313" key="3">
    <source>
        <dbReference type="Proteomes" id="UP000319576"/>
    </source>
</evidence>
<gene>
    <name evidence="2" type="ORF">ETAA1_19250</name>
</gene>
<reference evidence="2 3" key="1">
    <citation type="submission" date="2019-02" db="EMBL/GenBank/DDBJ databases">
        <title>Deep-cultivation of Planctomycetes and their phenomic and genomic characterization uncovers novel biology.</title>
        <authorList>
            <person name="Wiegand S."/>
            <person name="Jogler M."/>
            <person name="Boedeker C."/>
            <person name="Pinto D."/>
            <person name="Vollmers J."/>
            <person name="Rivas-Marin E."/>
            <person name="Kohn T."/>
            <person name="Peeters S.H."/>
            <person name="Heuer A."/>
            <person name="Rast P."/>
            <person name="Oberbeckmann S."/>
            <person name="Bunk B."/>
            <person name="Jeske O."/>
            <person name="Meyerdierks A."/>
            <person name="Storesund J.E."/>
            <person name="Kallscheuer N."/>
            <person name="Luecker S."/>
            <person name="Lage O.M."/>
            <person name="Pohl T."/>
            <person name="Merkel B.J."/>
            <person name="Hornburger P."/>
            <person name="Mueller R.-W."/>
            <person name="Bruemmer F."/>
            <person name="Labrenz M."/>
            <person name="Spormann A.M."/>
            <person name="Op den Camp H."/>
            <person name="Overmann J."/>
            <person name="Amann R."/>
            <person name="Jetten M.S.M."/>
            <person name="Mascher T."/>
            <person name="Medema M.H."/>
            <person name="Devos D.P."/>
            <person name="Kaster A.-K."/>
            <person name="Ovreas L."/>
            <person name="Rohde M."/>
            <person name="Galperin M.Y."/>
            <person name="Jogler C."/>
        </authorList>
    </citation>
    <scope>NUCLEOTIDE SEQUENCE [LARGE SCALE GENOMIC DNA]</scope>
    <source>
        <strain evidence="2 3">ETA_A1</strain>
    </source>
</reference>
<keyword evidence="3" id="KW-1185">Reference proteome</keyword>
<proteinExistence type="predicted"/>
<protein>
    <recommendedName>
        <fullName evidence="4">PEP-CTERM sorting domain-containing protein</fullName>
    </recommendedName>
</protein>
<evidence type="ECO:0000256" key="1">
    <source>
        <dbReference type="SAM" id="SignalP"/>
    </source>
</evidence>
<organism evidence="2 3">
    <name type="scientific">Urbifossiella limnaea</name>
    <dbReference type="NCBI Taxonomy" id="2528023"/>
    <lineage>
        <taxon>Bacteria</taxon>
        <taxon>Pseudomonadati</taxon>
        <taxon>Planctomycetota</taxon>
        <taxon>Planctomycetia</taxon>
        <taxon>Gemmatales</taxon>
        <taxon>Gemmataceae</taxon>
        <taxon>Urbifossiella</taxon>
    </lineage>
</organism>